<comment type="similarity">
    <text evidence="2">Belongs to the glycosyl hydrolase 2 family.</text>
</comment>
<comment type="catalytic activity">
    <reaction evidence="1">
        <text>Hydrolysis of terminal non-reducing beta-D-galactose residues in beta-D-galactosides.</text>
        <dbReference type="EC" id="3.2.1.23"/>
    </reaction>
</comment>
<evidence type="ECO:0000256" key="5">
    <source>
        <dbReference type="ARBA" id="ARBA00023295"/>
    </source>
</evidence>
<dbReference type="InterPro" id="IPR008979">
    <property type="entry name" value="Galactose-bd-like_sf"/>
</dbReference>
<evidence type="ECO:0000256" key="3">
    <source>
        <dbReference type="ARBA" id="ARBA00012756"/>
    </source>
</evidence>
<keyword evidence="5 7" id="KW-0326">Glycosidase</keyword>
<organism evidence="7 8">
    <name type="scientific">Enterobacter cancerogenus</name>
    <dbReference type="NCBI Taxonomy" id="69218"/>
    <lineage>
        <taxon>Bacteria</taxon>
        <taxon>Pseudomonadati</taxon>
        <taxon>Pseudomonadota</taxon>
        <taxon>Gammaproteobacteria</taxon>
        <taxon>Enterobacterales</taxon>
        <taxon>Enterobacteriaceae</taxon>
        <taxon>Enterobacter</taxon>
        <taxon>Enterobacter cloacae complex</taxon>
    </lineage>
</organism>
<evidence type="ECO:0000313" key="8">
    <source>
        <dbReference type="Proteomes" id="UP000351155"/>
    </source>
</evidence>
<dbReference type="Gene3D" id="2.60.120.260">
    <property type="entry name" value="Galactose-binding domain-like"/>
    <property type="match status" value="1"/>
</dbReference>
<evidence type="ECO:0000313" key="7">
    <source>
        <dbReference type="EMBL" id="VFS40936.1"/>
    </source>
</evidence>
<dbReference type="AlphaFoldDB" id="A0A484YZK3"/>
<proteinExistence type="inferred from homology"/>
<dbReference type="InterPro" id="IPR050347">
    <property type="entry name" value="Bact_Beta-galactosidase"/>
</dbReference>
<gene>
    <name evidence="7" type="primary">lacZ_2</name>
    <name evidence="7" type="ORF">NCTC12126_04401</name>
</gene>
<dbReference type="PANTHER" id="PTHR46323:SF2">
    <property type="entry name" value="BETA-GALACTOSIDASE"/>
    <property type="match status" value="1"/>
</dbReference>
<dbReference type="EMBL" id="CAADIW010000049">
    <property type="protein sequence ID" value="VFS40936.1"/>
    <property type="molecule type" value="Genomic_DNA"/>
</dbReference>
<dbReference type="EC" id="3.2.1.23" evidence="3"/>
<dbReference type="FunFam" id="2.60.120.260:FF:000058">
    <property type="entry name" value="Beta-galactosidase"/>
    <property type="match status" value="1"/>
</dbReference>
<evidence type="ECO:0000256" key="2">
    <source>
        <dbReference type="ARBA" id="ARBA00007401"/>
    </source>
</evidence>
<reference evidence="7 8" key="1">
    <citation type="submission" date="2019-03" db="EMBL/GenBank/DDBJ databases">
        <authorList>
            <consortium name="Pathogen Informatics"/>
        </authorList>
    </citation>
    <scope>NUCLEOTIDE SEQUENCE [LARGE SCALE GENOMIC DNA]</scope>
    <source>
        <strain evidence="7 8">NCTC12126</strain>
    </source>
</reference>
<dbReference type="GO" id="GO:0004565">
    <property type="term" value="F:beta-galactosidase activity"/>
    <property type="evidence" value="ECO:0007669"/>
    <property type="project" value="UniProtKB-EC"/>
</dbReference>
<evidence type="ECO:0000259" key="6">
    <source>
        <dbReference type="Pfam" id="PF02837"/>
    </source>
</evidence>
<dbReference type="PANTHER" id="PTHR46323">
    <property type="entry name" value="BETA-GALACTOSIDASE"/>
    <property type="match status" value="1"/>
</dbReference>
<dbReference type="Pfam" id="PF02837">
    <property type="entry name" value="Glyco_hydro_2_N"/>
    <property type="match status" value="1"/>
</dbReference>
<dbReference type="GO" id="GO:0005990">
    <property type="term" value="P:lactose catabolic process"/>
    <property type="evidence" value="ECO:0007669"/>
    <property type="project" value="TreeGrafter"/>
</dbReference>
<dbReference type="GO" id="GO:0009341">
    <property type="term" value="C:beta-galactosidase complex"/>
    <property type="evidence" value="ECO:0007669"/>
    <property type="project" value="TreeGrafter"/>
</dbReference>
<protein>
    <recommendedName>
        <fullName evidence="3">beta-galactosidase</fullName>
        <ecNumber evidence="3">3.2.1.23</ecNumber>
    </recommendedName>
</protein>
<dbReference type="SUPFAM" id="SSF49785">
    <property type="entry name" value="Galactose-binding domain-like"/>
    <property type="match status" value="1"/>
</dbReference>
<evidence type="ECO:0000256" key="1">
    <source>
        <dbReference type="ARBA" id="ARBA00001412"/>
    </source>
</evidence>
<feature type="domain" description="Glycosyl hydrolases family 2 sugar binding" evidence="6">
    <location>
        <begin position="54"/>
        <end position="219"/>
    </location>
</feature>
<dbReference type="Proteomes" id="UP000351155">
    <property type="component" value="Unassembled WGS sequence"/>
</dbReference>
<evidence type="ECO:0000256" key="4">
    <source>
        <dbReference type="ARBA" id="ARBA00022801"/>
    </source>
</evidence>
<dbReference type="InterPro" id="IPR006104">
    <property type="entry name" value="Glyco_hydro_2_N"/>
</dbReference>
<sequence length="282" mass="31748">MSNIQPLTLSALLARRDWENPGVTQWNRLAAHAPLHSWRDERCAREDEHSPGRHSLNGEWRFALFPAPEQVPEAWVTDELPDAVAMPVPSNWQMQGFDTPIYTNVTYPIAVNPPFVPAENPTGCYSLTFTPDDAWLESGQTRIIFDGVNSAFHLWCNGEWIGYSQDSRLPAEFDLSTALRPGENRLAVMVLRWCDGSYLEDQDMWRMSGIFRDVTLLHKLGTQIADYTVATDLNAECDRAVLKVDVALAGARYADCSVALTLWRNGEPCASACQASWLRYRG</sequence>
<accession>A0A484YZK3</accession>
<name>A0A484YZK3_9ENTR</name>
<keyword evidence="4 7" id="KW-0378">Hydrolase</keyword>